<keyword evidence="2" id="KW-0812">Transmembrane</keyword>
<dbReference type="Pfam" id="PF11361">
    <property type="entry name" value="DUF3159"/>
    <property type="match status" value="1"/>
</dbReference>
<feature type="transmembrane region" description="Helical" evidence="2">
    <location>
        <begin position="28"/>
        <end position="48"/>
    </location>
</feature>
<evidence type="ECO:0000313" key="3">
    <source>
        <dbReference type="EMBL" id="MEJ2890670.1"/>
    </source>
</evidence>
<dbReference type="PIRSF" id="PIRSF010219">
    <property type="entry name" value="UCP010219"/>
    <property type="match status" value="1"/>
</dbReference>
<feature type="transmembrane region" description="Helical" evidence="2">
    <location>
        <begin position="81"/>
        <end position="99"/>
    </location>
</feature>
<dbReference type="InterPro" id="IPR016566">
    <property type="entry name" value="UCP010219"/>
</dbReference>
<accession>A0ABU8NF95</accession>
<dbReference type="EMBL" id="JBBEGL010000016">
    <property type="protein sequence ID" value="MEJ2890670.1"/>
    <property type="molecule type" value="Genomic_DNA"/>
</dbReference>
<reference evidence="3 4" key="1">
    <citation type="submission" date="2024-03" db="EMBL/GenBank/DDBJ databases">
        <title>Actinomycetospora sp. OC33-EN06, a novel actinomycete isolated from wild orchid (Aerides multiflora).</title>
        <authorList>
            <person name="Suriyachadkun C."/>
        </authorList>
    </citation>
    <scope>NUCLEOTIDE SEQUENCE [LARGE SCALE GENOMIC DNA]</scope>
    <source>
        <strain evidence="3 4">OC33-EN06</strain>
    </source>
</reference>
<feature type="transmembrane region" description="Helical" evidence="2">
    <location>
        <begin position="105"/>
        <end position="126"/>
    </location>
</feature>
<feature type="compositionally biased region" description="Acidic residues" evidence="1">
    <location>
        <begin position="1"/>
        <end position="16"/>
    </location>
</feature>
<organism evidence="3 4">
    <name type="scientific">Actinomycetospora aeridis</name>
    <dbReference type="NCBI Taxonomy" id="3129231"/>
    <lineage>
        <taxon>Bacteria</taxon>
        <taxon>Bacillati</taxon>
        <taxon>Actinomycetota</taxon>
        <taxon>Actinomycetes</taxon>
        <taxon>Pseudonocardiales</taxon>
        <taxon>Pseudonocardiaceae</taxon>
        <taxon>Actinomycetospora</taxon>
    </lineage>
</organism>
<dbReference type="RefSeq" id="WP_337718867.1">
    <property type="nucleotide sequence ID" value="NZ_JBBEGL010000016.1"/>
</dbReference>
<feature type="region of interest" description="Disordered" evidence="1">
    <location>
        <begin position="1"/>
        <end position="22"/>
    </location>
</feature>
<keyword evidence="2" id="KW-0472">Membrane</keyword>
<name>A0ABU8NF95_9PSEU</name>
<keyword evidence="4" id="KW-1185">Reference proteome</keyword>
<evidence type="ECO:0000256" key="2">
    <source>
        <dbReference type="SAM" id="Phobius"/>
    </source>
</evidence>
<feature type="transmembrane region" description="Helical" evidence="2">
    <location>
        <begin position="54"/>
        <end position="74"/>
    </location>
</feature>
<keyword evidence="2" id="KW-1133">Transmembrane helix</keyword>
<evidence type="ECO:0000256" key="1">
    <source>
        <dbReference type="SAM" id="MobiDB-lite"/>
    </source>
</evidence>
<protein>
    <submittedName>
        <fullName evidence="3">DUF3159 domain-containing protein</fullName>
    </submittedName>
</protein>
<dbReference type="Proteomes" id="UP001370100">
    <property type="component" value="Unassembled WGS sequence"/>
</dbReference>
<feature type="transmembrane region" description="Helical" evidence="2">
    <location>
        <begin position="188"/>
        <end position="209"/>
    </location>
</feature>
<proteinExistence type="predicted"/>
<feature type="region of interest" description="Disordered" evidence="1">
    <location>
        <begin position="214"/>
        <end position="237"/>
    </location>
</feature>
<sequence length="237" mass="25344">MDGVEEPIEEAPEEDAPEPRTPTLLDQMGGVSGIIASGVPVVVFVVAQALSGNLVASIAAAVGSAIAVAIWRFVRGDAIQPALSGLLGVAVCAFVAWRTGEAKGFFLLGIWTSLVYGGVFLLSVLVRRPLVGVIWHLVNGEGQEWRRDPRVLRAYDLASLAWVVVFGARFVVQRWLYDSVYADTWLGWVRIAMGVPLAALAAAVTVWAIRRSRQAAAGEPEPAPRSRGKRSTGTSRA</sequence>
<evidence type="ECO:0000313" key="4">
    <source>
        <dbReference type="Proteomes" id="UP001370100"/>
    </source>
</evidence>
<gene>
    <name evidence="3" type="ORF">WCD41_29715</name>
</gene>
<comment type="caution">
    <text evidence="3">The sequence shown here is derived from an EMBL/GenBank/DDBJ whole genome shotgun (WGS) entry which is preliminary data.</text>
</comment>